<feature type="transmembrane region" description="Helical" evidence="6">
    <location>
        <begin position="23"/>
        <end position="46"/>
    </location>
</feature>
<reference evidence="8" key="2">
    <citation type="submission" date="2021-04" db="EMBL/GenBank/DDBJ databases">
        <authorList>
            <person name="Karlyshev A.V."/>
        </authorList>
    </citation>
    <scope>NUCLEOTIDE SEQUENCE</scope>
    <source>
        <strain evidence="8">LMG 29479</strain>
    </source>
</reference>
<comment type="subcellular location">
    <subcellularLocation>
        <location evidence="1">Membrane</location>
        <topology evidence="1">Single-pass membrane protein</topology>
    </subcellularLocation>
</comment>
<dbReference type="GO" id="GO:0009306">
    <property type="term" value="P:protein secretion"/>
    <property type="evidence" value="ECO:0007669"/>
    <property type="project" value="InterPro"/>
</dbReference>
<keyword evidence="3 6" id="KW-1133">Transmembrane helix</keyword>
<dbReference type="GO" id="GO:0097347">
    <property type="term" value="C:TAM protein secretion complex"/>
    <property type="evidence" value="ECO:0007669"/>
    <property type="project" value="TreeGrafter"/>
</dbReference>
<organism evidence="8">
    <name type="scientific">Coralloluteibacterium stylophorae</name>
    <dbReference type="NCBI Taxonomy" id="1776034"/>
    <lineage>
        <taxon>Bacteria</taxon>
        <taxon>Pseudomonadati</taxon>
        <taxon>Pseudomonadota</taxon>
        <taxon>Gammaproteobacteria</taxon>
        <taxon>Lysobacterales</taxon>
        <taxon>Lysobacteraceae</taxon>
        <taxon>Coralloluteibacterium</taxon>
    </lineage>
</organism>
<dbReference type="Pfam" id="PF04357">
    <property type="entry name" value="TamB"/>
    <property type="match status" value="1"/>
</dbReference>
<evidence type="ECO:0000256" key="3">
    <source>
        <dbReference type="ARBA" id="ARBA00022989"/>
    </source>
</evidence>
<proteinExistence type="predicted"/>
<gene>
    <name evidence="9" type="ORF">KB893_008270</name>
    <name evidence="8" type="ORF">KB893_06055</name>
</gene>
<keyword evidence="2 6" id="KW-0812">Transmembrane</keyword>
<sequence length="1286" mass="134725">MSAQPPQAPAAASTPRRHRARRILLWTAGVIAVLLLALAAFLWWLLGTGGGRDFALARAAAALPPGALEIGRAEGPISGPMTLHDVRYDDGGILFTARRVHLEPALRQLFSRTLTLRRLEVEDAVLELTPGPDDKPETPPQGWPELLPELDLPLSIRAEALDVDGLRIVQDGAPLVEVRSLTGAMDITDGALHLADVEVDSDRGRLRLDADYAPRENYRTRLDADLVLPAHPDREPVTLALDAEGDLDRFALDLTGAAPGPVALDVDLVDGGTTRPQWTLHLEAPELEPALFAPPPGSAAAAAPATPDLEPDTADAATPTPLDILLDARGTGGRAELSGHVAQGDLAVEIAPSTLAWVDGAIEAAPLALRLYEGSATLEGRVDLEPEVPTLDAVLRLAGLRYVGAEGEAVTLERGAFSVGGTLEAWTLAGDADLTRAGDAAHLEVRGGGDAGSARIETLAAQTPSGDLTGSGTVRWAPTLAWEFEAALDGLDPGYFAPDFPGSLRGTLTTSGSQDDAGVLEARAELPDLGGTLRGQPLRASLDVDWRDEQGQLDLDLALGDSRVRAEGGFGARLDLDLALRPLDLADLLPASAGTLRGSARITGTAEAPSIRADLDGQGLRWGDYRADSLTLRGDLPWQGGGGSLDLTAAGLDTGAIAFDEARIGVDGSLQAPRVRATGSGPTLGFDLAADLRQQDAGWSGRMETLRVDPATGAAWSLQAPAEFAQRGERLRLERSCFEPEDLGGSLCAEADWPRSAQITGRDVPLSLLDPFLTRDRGAPMTAYGTLRIDADIAPAGSGWNGSVAIASDGGGVRLRAQRGREVIGYDRFALQGRIQGQSLDATLELALSGGGRIEGRVATGMGADAPLDGELTLAIEDLTFLELLSPDIASPNGRVQGRLALGGTLGAPQPSGRLELVDFSAELPALGIAPSEGRVALVADADGAMRIDGSVRSGDGTLRVDGGFRLDAPMETLAVTVQGENVTVANTDELRARASPDVSVRATEEALVVRGTVAVPYLRLDLESLESTTSPSPDVVVLDPVEETEEGAAAPLDIELTLAMGEDVRLSGFGFDGKLDGTLRVRQEPGREMLASGGLNVTGRYEAYGQDLTIERGRLGWAGSPLDNPSLDVRATRAFEDQGITVGLAVRGTALQPTSEVFSDPAMDQSEALSYLVLGRPLRSASDDESQQLNAAAAALSAGSNLLAEKVGARLGLDEAGVSDSRALGGSALTVGKFISPRLYVSYGVSLLGTGQVLTFRYLLTRAFDIQIESGTIENKASINWRIEK</sequence>
<feature type="domain" description="Translocation and assembly module TamB C-terminal" evidence="7">
    <location>
        <begin position="954"/>
        <end position="1285"/>
    </location>
</feature>
<dbReference type="InterPro" id="IPR007452">
    <property type="entry name" value="TamB_C"/>
</dbReference>
<keyword evidence="4 6" id="KW-0472">Membrane</keyword>
<dbReference type="PANTHER" id="PTHR36985">
    <property type="entry name" value="TRANSLOCATION AND ASSEMBLY MODULE SUBUNIT TAMB"/>
    <property type="match status" value="1"/>
</dbReference>
<evidence type="ECO:0000313" key="8">
    <source>
        <dbReference type="EMBL" id="MBR0562078.1"/>
    </source>
</evidence>
<dbReference type="GO" id="GO:0005886">
    <property type="term" value="C:plasma membrane"/>
    <property type="evidence" value="ECO:0007669"/>
    <property type="project" value="InterPro"/>
</dbReference>
<evidence type="ECO:0000256" key="4">
    <source>
        <dbReference type="ARBA" id="ARBA00023136"/>
    </source>
</evidence>
<evidence type="ECO:0000313" key="10">
    <source>
        <dbReference type="Proteomes" id="UP000675747"/>
    </source>
</evidence>
<evidence type="ECO:0000256" key="5">
    <source>
        <dbReference type="SAM" id="MobiDB-lite"/>
    </source>
</evidence>
<comment type="caution">
    <text evidence="8">The sequence shown here is derived from an EMBL/GenBank/DDBJ whole genome shotgun (WGS) entry which is preliminary data.</text>
</comment>
<dbReference type="Proteomes" id="UP000675747">
    <property type="component" value="Unassembled WGS sequence"/>
</dbReference>
<reference evidence="9 10" key="1">
    <citation type="journal article" date="2021" name="Microbiol. Resour. Announc.">
        <title>Draft Genome Sequence of Coralloluteibacterium stylophorae LMG 29479T.</title>
        <authorList>
            <person name="Karlyshev A.V."/>
            <person name="Kudryashova E.B."/>
            <person name="Ariskina E.V."/>
            <person name="Conroy A.P."/>
            <person name="Abidueva E.Y."/>
        </authorList>
    </citation>
    <scope>NUCLEOTIDE SEQUENCE [LARGE SCALE GENOMIC DNA]</scope>
    <source>
        <strain evidence="9 10">LMG 29479</strain>
    </source>
</reference>
<dbReference type="RefSeq" id="WP_211926042.1">
    <property type="nucleotide sequence ID" value="NZ_JAGQFT020000004.1"/>
</dbReference>
<evidence type="ECO:0000313" key="9">
    <source>
        <dbReference type="EMBL" id="MBS7457131.1"/>
    </source>
</evidence>
<evidence type="ECO:0000256" key="2">
    <source>
        <dbReference type="ARBA" id="ARBA00022692"/>
    </source>
</evidence>
<feature type="region of interest" description="Disordered" evidence="5">
    <location>
        <begin position="293"/>
        <end position="317"/>
    </location>
</feature>
<accession>A0A8J7VUB3</accession>
<name>A0A8J7VUB3_9GAMM</name>
<protein>
    <submittedName>
        <fullName evidence="8">Translocation/assembly module TamB domain-containing protein</fullName>
    </submittedName>
</protein>
<dbReference type="EMBL" id="JAGQFT010000033">
    <property type="protein sequence ID" value="MBR0562078.1"/>
    <property type="molecule type" value="Genomic_DNA"/>
</dbReference>
<dbReference type="PANTHER" id="PTHR36985:SF1">
    <property type="entry name" value="TRANSLOCATION AND ASSEMBLY MODULE SUBUNIT TAMB"/>
    <property type="match status" value="1"/>
</dbReference>
<dbReference type="EMBL" id="JAGQFT020000004">
    <property type="protein sequence ID" value="MBS7457131.1"/>
    <property type="molecule type" value="Genomic_DNA"/>
</dbReference>
<evidence type="ECO:0000256" key="6">
    <source>
        <dbReference type="SAM" id="Phobius"/>
    </source>
</evidence>
<evidence type="ECO:0000256" key="1">
    <source>
        <dbReference type="ARBA" id="ARBA00004167"/>
    </source>
</evidence>
<evidence type="ECO:0000259" key="7">
    <source>
        <dbReference type="Pfam" id="PF04357"/>
    </source>
</evidence>
<feature type="compositionally biased region" description="Low complexity" evidence="5">
    <location>
        <begin position="298"/>
        <end position="317"/>
    </location>
</feature>
<keyword evidence="10" id="KW-1185">Reference proteome</keyword>